<dbReference type="InterPro" id="IPR021796">
    <property type="entry name" value="Tll0287-like_dom"/>
</dbReference>
<dbReference type="InterPro" id="IPR004090">
    <property type="entry name" value="Chemotax_Me-accpt_rcpt"/>
</dbReference>
<dbReference type="CDD" id="cd11386">
    <property type="entry name" value="MCP_signal"/>
    <property type="match status" value="1"/>
</dbReference>
<evidence type="ECO:0000256" key="2">
    <source>
        <dbReference type="SAM" id="MobiDB-lite"/>
    </source>
</evidence>
<dbReference type="GO" id="GO:0004888">
    <property type="term" value="F:transmembrane signaling receptor activity"/>
    <property type="evidence" value="ECO:0007669"/>
    <property type="project" value="InterPro"/>
</dbReference>
<feature type="transmembrane region" description="Helical" evidence="3">
    <location>
        <begin position="233"/>
        <end position="256"/>
    </location>
</feature>
<evidence type="ECO:0000259" key="4">
    <source>
        <dbReference type="PROSITE" id="PS50111"/>
    </source>
</evidence>
<reference evidence="5" key="1">
    <citation type="submission" date="2018-06" db="EMBL/GenBank/DDBJ databases">
        <authorList>
            <person name="Zhirakovskaya E."/>
        </authorList>
    </citation>
    <scope>NUCLEOTIDE SEQUENCE</scope>
</reference>
<dbReference type="GO" id="GO:0005886">
    <property type="term" value="C:plasma membrane"/>
    <property type="evidence" value="ECO:0007669"/>
    <property type="project" value="TreeGrafter"/>
</dbReference>
<dbReference type="GO" id="GO:0007165">
    <property type="term" value="P:signal transduction"/>
    <property type="evidence" value="ECO:0007669"/>
    <property type="project" value="InterPro"/>
</dbReference>
<dbReference type="FunFam" id="1.10.287.950:FF:000001">
    <property type="entry name" value="Methyl-accepting chemotaxis sensory transducer"/>
    <property type="match status" value="1"/>
</dbReference>
<dbReference type="AlphaFoldDB" id="A0A3B1C9P9"/>
<keyword evidence="1" id="KW-0145">Chemotaxis</keyword>
<dbReference type="GO" id="GO:0006935">
    <property type="term" value="P:chemotaxis"/>
    <property type="evidence" value="ECO:0007669"/>
    <property type="project" value="UniProtKB-KW"/>
</dbReference>
<dbReference type="SUPFAM" id="SSF58104">
    <property type="entry name" value="Methyl-accepting chemotaxis protein (MCP) signaling domain"/>
    <property type="match status" value="1"/>
</dbReference>
<evidence type="ECO:0000313" key="5">
    <source>
        <dbReference type="EMBL" id="VAX20684.1"/>
    </source>
</evidence>
<dbReference type="PRINTS" id="PR00260">
    <property type="entry name" value="CHEMTRNSDUCR"/>
</dbReference>
<keyword evidence="5" id="KW-0675">Receptor</keyword>
<evidence type="ECO:0000256" key="3">
    <source>
        <dbReference type="SAM" id="Phobius"/>
    </source>
</evidence>
<protein>
    <submittedName>
        <fullName evidence="5">Methyl-accepting chemotaxis protein I (Serine chemoreceptor protein)</fullName>
    </submittedName>
</protein>
<dbReference type="PANTHER" id="PTHR43531:SF11">
    <property type="entry name" value="METHYL-ACCEPTING CHEMOTAXIS PROTEIN 3"/>
    <property type="match status" value="1"/>
</dbReference>
<feature type="compositionally biased region" description="Polar residues" evidence="2">
    <location>
        <begin position="285"/>
        <end position="295"/>
    </location>
</feature>
<feature type="transmembrane region" description="Helical" evidence="3">
    <location>
        <begin position="6"/>
        <end position="30"/>
    </location>
</feature>
<gene>
    <name evidence="5" type="ORF">MNBD_NITROSPINAE04-2003</name>
</gene>
<dbReference type="SMART" id="SM00283">
    <property type="entry name" value="MA"/>
    <property type="match status" value="1"/>
</dbReference>
<accession>A0A3B1C9P9</accession>
<feature type="region of interest" description="Disordered" evidence="2">
    <location>
        <begin position="285"/>
        <end position="327"/>
    </location>
</feature>
<dbReference type="EMBL" id="UOGA01000183">
    <property type="protein sequence ID" value="VAX20684.1"/>
    <property type="molecule type" value="Genomic_DNA"/>
</dbReference>
<keyword evidence="3" id="KW-0472">Membrane</keyword>
<feature type="compositionally biased region" description="Polar residues" evidence="2">
    <location>
        <begin position="316"/>
        <end position="326"/>
    </location>
</feature>
<proteinExistence type="predicted"/>
<name>A0A3B1C9P9_9ZZZZ</name>
<dbReference type="PANTHER" id="PTHR43531">
    <property type="entry name" value="PROTEIN ICFG"/>
    <property type="match status" value="1"/>
</dbReference>
<dbReference type="Pfam" id="PF00015">
    <property type="entry name" value="MCPsignal"/>
    <property type="match status" value="1"/>
</dbReference>
<dbReference type="Pfam" id="PF11845">
    <property type="entry name" value="Tll0287-like"/>
    <property type="match status" value="1"/>
</dbReference>
<organism evidence="5">
    <name type="scientific">hydrothermal vent metagenome</name>
    <dbReference type="NCBI Taxonomy" id="652676"/>
    <lineage>
        <taxon>unclassified sequences</taxon>
        <taxon>metagenomes</taxon>
        <taxon>ecological metagenomes</taxon>
    </lineage>
</organism>
<feature type="compositionally biased region" description="Low complexity" evidence="2">
    <location>
        <begin position="296"/>
        <end position="315"/>
    </location>
</feature>
<dbReference type="InterPro" id="IPR004089">
    <property type="entry name" value="MCPsignal_dom"/>
</dbReference>
<sequence>MKNMSLQVKIILVLALTVSIATIILSFVFIRDIKKTALSVMFYKARAIGRMAENARVATGYLNTQNAFNTERLLKEAQQSLAGLTVGSEEFFSKLRQTVYYNTIPVVSAFNAALNGAEESHFQFKPTRFDARNPNYNPVTDIEKDLLRELQSSAAGEVKHVDNKANVFRYMRAVKLTKDCLICHGKVNDDPLRPDTDVDPIGFKKDGKAIGDMHGAFQIIIDLGPLDKQMNSAIIMAAVTTIIVILISCGLVVLYLRKTVFKPIETVSKQMFDGADQVSAASNQVSDASQTLSEGSVSQASSLEETSSALEEMSSQTRQNADNASLANDLVTKTRSEAQEGSKTMEGMIESMKAINTSSEEISKIIKVIEEIAFQTNLLALNAAVEAARAGEHGKGFAVVAEEVRNLAQRSAAAAKDTATLIEDAVKKAEDGSATANQAGAMLDGIVANVKKVADLVGEIATASNEQALGVEQTNNAVSEMDKITQANAATAEESAASAEELSAQSESLKEIVSHLNSIIYGTTGNGATRPPAKRPDLLLKPVASKKQKGEKTIPMEGDFDDF</sequence>
<feature type="region of interest" description="Disordered" evidence="2">
    <location>
        <begin position="543"/>
        <end position="563"/>
    </location>
</feature>
<keyword evidence="3" id="KW-0812">Transmembrane</keyword>
<feature type="domain" description="Methyl-accepting transducer" evidence="4">
    <location>
        <begin position="274"/>
        <end position="503"/>
    </location>
</feature>
<dbReference type="InterPro" id="IPR051310">
    <property type="entry name" value="MCP_chemotaxis"/>
</dbReference>
<evidence type="ECO:0000256" key="1">
    <source>
        <dbReference type="ARBA" id="ARBA00022500"/>
    </source>
</evidence>
<dbReference type="PROSITE" id="PS50111">
    <property type="entry name" value="CHEMOTAXIS_TRANSDUC_2"/>
    <property type="match status" value="1"/>
</dbReference>
<keyword evidence="3" id="KW-1133">Transmembrane helix</keyword>
<dbReference type="Gene3D" id="1.10.287.950">
    <property type="entry name" value="Methyl-accepting chemotaxis protein"/>
    <property type="match status" value="1"/>
</dbReference>